<organism evidence="2 3">
    <name type="scientific">Trichodelitschia bisporula</name>
    <dbReference type="NCBI Taxonomy" id="703511"/>
    <lineage>
        <taxon>Eukaryota</taxon>
        <taxon>Fungi</taxon>
        <taxon>Dikarya</taxon>
        <taxon>Ascomycota</taxon>
        <taxon>Pezizomycotina</taxon>
        <taxon>Dothideomycetes</taxon>
        <taxon>Dothideomycetes incertae sedis</taxon>
        <taxon>Phaeotrichales</taxon>
        <taxon>Phaeotrichaceae</taxon>
        <taxon>Trichodelitschia</taxon>
    </lineage>
</organism>
<sequence>MVGWGYATQATLRMIRIRIADRSRAGVGELFAIHLFWGCGVLSWSGGVIEVVQWQRAGWERGLGYGGYGTGSNPRRWPPHARNDHNACPVPVLRRRYPGVGRGPGIAYRDPNPPQTDDQPCPPPCINSLNLAKPKPPATTFPIRPPPHPQTLDHPKRKPRPIPRVQKYEKNPTLPQARAACAWPMIASRGQRVARDAPFEDQSWAPRCILRRMPTGP</sequence>
<dbReference type="EMBL" id="ML996688">
    <property type="protein sequence ID" value="KAF2404216.1"/>
    <property type="molecule type" value="Genomic_DNA"/>
</dbReference>
<dbReference type="Proteomes" id="UP000799640">
    <property type="component" value="Unassembled WGS sequence"/>
</dbReference>
<gene>
    <name evidence="2" type="ORF">EJ06DRAFT_192019</name>
</gene>
<evidence type="ECO:0000256" key="1">
    <source>
        <dbReference type="SAM" id="MobiDB-lite"/>
    </source>
</evidence>
<reference evidence="2" key="1">
    <citation type="journal article" date="2020" name="Stud. Mycol.">
        <title>101 Dothideomycetes genomes: a test case for predicting lifestyles and emergence of pathogens.</title>
        <authorList>
            <person name="Haridas S."/>
            <person name="Albert R."/>
            <person name="Binder M."/>
            <person name="Bloem J."/>
            <person name="Labutti K."/>
            <person name="Salamov A."/>
            <person name="Andreopoulos B."/>
            <person name="Baker S."/>
            <person name="Barry K."/>
            <person name="Bills G."/>
            <person name="Bluhm B."/>
            <person name="Cannon C."/>
            <person name="Castanera R."/>
            <person name="Culley D."/>
            <person name="Daum C."/>
            <person name="Ezra D."/>
            <person name="Gonzalez J."/>
            <person name="Henrissat B."/>
            <person name="Kuo A."/>
            <person name="Liang C."/>
            <person name="Lipzen A."/>
            <person name="Lutzoni F."/>
            <person name="Magnuson J."/>
            <person name="Mondo S."/>
            <person name="Nolan M."/>
            <person name="Ohm R."/>
            <person name="Pangilinan J."/>
            <person name="Park H.-J."/>
            <person name="Ramirez L."/>
            <person name="Alfaro M."/>
            <person name="Sun H."/>
            <person name="Tritt A."/>
            <person name="Yoshinaga Y."/>
            <person name="Zwiers L.-H."/>
            <person name="Turgeon B."/>
            <person name="Goodwin S."/>
            <person name="Spatafora J."/>
            <person name="Crous P."/>
            <person name="Grigoriev I."/>
        </authorList>
    </citation>
    <scope>NUCLEOTIDE SEQUENCE</scope>
    <source>
        <strain evidence="2">CBS 262.69</strain>
    </source>
</reference>
<protein>
    <submittedName>
        <fullName evidence="2">Uncharacterized protein</fullName>
    </submittedName>
</protein>
<name>A0A6G1I7W6_9PEZI</name>
<feature type="region of interest" description="Disordered" evidence="1">
    <location>
        <begin position="101"/>
        <end position="174"/>
    </location>
</feature>
<dbReference type="AlphaFoldDB" id="A0A6G1I7W6"/>
<keyword evidence="3" id="KW-1185">Reference proteome</keyword>
<evidence type="ECO:0000313" key="2">
    <source>
        <dbReference type="EMBL" id="KAF2404216.1"/>
    </source>
</evidence>
<accession>A0A6G1I7W6</accession>
<evidence type="ECO:0000313" key="3">
    <source>
        <dbReference type="Proteomes" id="UP000799640"/>
    </source>
</evidence>
<feature type="compositionally biased region" description="Pro residues" evidence="1">
    <location>
        <begin position="134"/>
        <end position="149"/>
    </location>
</feature>
<proteinExistence type="predicted"/>